<feature type="non-terminal residue" evidence="5">
    <location>
        <position position="1"/>
    </location>
</feature>
<dbReference type="Pfam" id="PF00089">
    <property type="entry name" value="Trypsin"/>
    <property type="match status" value="1"/>
</dbReference>
<dbReference type="Gene3D" id="2.40.10.10">
    <property type="entry name" value="Trypsin-like serine proteases"/>
    <property type="match status" value="1"/>
</dbReference>
<dbReference type="InterPro" id="IPR043504">
    <property type="entry name" value="Peptidase_S1_PA_chymotrypsin"/>
</dbReference>
<protein>
    <submittedName>
        <fullName evidence="5">Complement factor B</fullName>
    </submittedName>
</protein>
<name>I1SRH0_ORYME</name>
<organism evidence="5">
    <name type="scientific">Oryzias melastigma</name>
    <name type="common">Marine medaka</name>
    <dbReference type="NCBI Taxonomy" id="30732"/>
    <lineage>
        <taxon>Eukaryota</taxon>
        <taxon>Metazoa</taxon>
        <taxon>Chordata</taxon>
        <taxon>Craniata</taxon>
        <taxon>Vertebrata</taxon>
        <taxon>Euteleostomi</taxon>
        <taxon>Actinopterygii</taxon>
        <taxon>Neopterygii</taxon>
        <taxon>Teleostei</taxon>
        <taxon>Neoteleostei</taxon>
        <taxon>Acanthomorphata</taxon>
        <taxon>Ovalentaria</taxon>
        <taxon>Atherinomorphae</taxon>
        <taxon>Beloniformes</taxon>
        <taxon>Adrianichthyidae</taxon>
        <taxon>Oryziinae</taxon>
        <taxon>Oryzias</taxon>
    </lineage>
</organism>
<dbReference type="PANTHER" id="PTHR46393:SF6">
    <property type="entry name" value="COMPLEMENT C2-RELATED"/>
    <property type="match status" value="1"/>
</dbReference>
<dbReference type="SUPFAM" id="SSF50494">
    <property type="entry name" value="Trypsin-like serine proteases"/>
    <property type="match status" value="1"/>
</dbReference>
<dbReference type="InterPro" id="IPR001254">
    <property type="entry name" value="Trypsin_dom"/>
</dbReference>
<dbReference type="GO" id="GO:0004252">
    <property type="term" value="F:serine-type endopeptidase activity"/>
    <property type="evidence" value="ECO:0007669"/>
    <property type="project" value="InterPro"/>
</dbReference>
<proteinExistence type="evidence at transcript level"/>
<keyword evidence="2" id="KW-0677">Repeat</keyword>
<dbReference type="AlphaFoldDB" id="I1SRH0"/>
<sequence>TKQTKDALRLPPSSTCKDQEELLLKNQQERLSFLTRLEPLVGEKDVYAKLGDSRDLCIKKALEAKGIKAKDPKIPVTDNFLCTGGEREHIACTGDSGGAVFKNYEDRTIQIALVSWGTQELCTGGGMIESTEKSRDFHINLFKMIPFLKEIMGNDDSDDFASIGFID</sequence>
<dbReference type="EMBL" id="HM137125">
    <property type="protein sequence ID" value="AEA51021.1"/>
    <property type="molecule type" value="mRNA"/>
</dbReference>
<dbReference type="GO" id="GO:0070062">
    <property type="term" value="C:extracellular exosome"/>
    <property type="evidence" value="ECO:0007669"/>
    <property type="project" value="TreeGrafter"/>
</dbReference>
<accession>I1SRH0</accession>
<dbReference type="PANTHER" id="PTHR46393">
    <property type="entry name" value="SUSHI DOMAIN-CONTAINING PROTEIN"/>
    <property type="match status" value="1"/>
</dbReference>
<dbReference type="MEROPS" id="S01.196"/>
<evidence type="ECO:0000313" key="5">
    <source>
        <dbReference type="EMBL" id="AEA51021.1"/>
    </source>
</evidence>
<keyword evidence="1" id="KW-0768">Sushi</keyword>
<keyword evidence="3" id="KW-0325">Glycoprotein</keyword>
<evidence type="ECO:0000259" key="4">
    <source>
        <dbReference type="Pfam" id="PF00089"/>
    </source>
</evidence>
<evidence type="ECO:0000256" key="3">
    <source>
        <dbReference type="ARBA" id="ARBA00023180"/>
    </source>
</evidence>
<evidence type="ECO:0000256" key="2">
    <source>
        <dbReference type="ARBA" id="ARBA00022737"/>
    </source>
</evidence>
<dbReference type="GO" id="GO:0009617">
    <property type="term" value="P:response to bacterium"/>
    <property type="evidence" value="ECO:0007669"/>
    <property type="project" value="TreeGrafter"/>
</dbReference>
<dbReference type="GO" id="GO:0006956">
    <property type="term" value="P:complement activation"/>
    <property type="evidence" value="ECO:0007669"/>
    <property type="project" value="TreeGrafter"/>
</dbReference>
<feature type="domain" description="Peptidase S1" evidence="4">
    <location>
        <begin position="70"/>
        <end position="125"/>
    </location>
</feature>
<dbReference type="InterPro" id="IPR009003">
    <property type="entry name" value="Peptidase_S1_PA"/>
</dbReference>
<evidence type="ECO:0000256" key="1">
    <source>
        <dbReference type="ARBA" id="ARBA00022659"/>
    </source>
</evidence>
<reference evidence="5" key="1">
    <citation type="journal article" date="2012" name="Comp. Biochem. Physiol. Part D Genomics Proteomics">
        <title>Identification of differentially expressed genes and quantitative expression of complement genes in the liver of marine medaka Oryzias melastigma challenged with Vibrio parahaemolyticus.</title>
        <authorList>
            <person name="Bo J."/>
            <person name="Giesy J.P."/>
            <person name="Ye R."/>
            <person name="Wang K.J."/>
            <person name="Lee J.S."/>
            <person name="Au D.W."/>
        </authorList>
    </citation>
    <scope>NUCLEOTIDE SEQUENCE</scope>
    <source>
        <tissue evidence="5">Liver</tissue>
    </source>
</reference>
<dbReference type="GO" id="GO:0006508">
    <property type="term" value="P:proteolysis"/>
    <property type="evidence" value="ECO:0007669"/>
    <property type="project" value="InterPro"/>
</dbReference>